<evidence type="ECO:0000313" key="1">
    <source>
        <dbReference type="EMBL" id="MEQ2179750.1"/>
    </source>
</evidence>
<protein>
    <submittedName>
        <fullName evidence="1">Uncharacterized protein</fullName>
    </submittedName>
</protein>
<evidence type="ECO:0000313" key="2">
    <source>
        <dbReference type="Proteomes" id="UP001476798"/>
    </source>
</evidence>
<organism evidence="1 2">
    <name type="scientific">Goodea atripinnis</name>
    <dbReference type="NCBI Taxonomy" id="208336"/>
    <lineage>
        <taxon>Eukaryota</taxon>
        <taxon>Metazoa</taxon>
        <taxon>Chordata</taxon>
        <taxon>Craniata</taxon>
        <taxon>Vertebrata</taxon>
        <taxon>Euteleostomi</taxon>
        <taxon>Actinopterygii</taxon>
        <taxon>Neopterygii</taxon>
        <taxon>Teleostei</taxon>
        <taxon>Neoteleostei</taxon>
        <taxon>Acanthomorphata</taxon>
        <taxon>Ovalentaria</taxon>
        <taxon>Atherinomorphae</taxon>
        <taxon>Cyprinodontiformes</taxon>
        <taxon>Goodeidae</taxon>
        <taxon>Goodea</taxon>
    </lineage>
</organism>
<feature type="non-terminal residue" evidence="1">
    <location>
        <position position="1"/>
    </location>
</feature>
<sequence>NRLCVLFYRQDLDTPDLTTLQQRIQKMEGFQKQLKLRSFLKGKEEKVKLLITRLEQIKASSQAQNEDVRPQEIDEVQWQISSETRLLLENKAEDQRITSQRYGNMGKYEQQPWKKLLNFK</sequence>
<reference evidence="1 2" key="1">
    <citation type="submission" date="2021-06" db="EMBL/GenBank/DDBJ databases">
        <authorList>
            <person name="Palmer J.M."/>
        </authorList>
    </citation>
    <scope>NUCLEOTIDE SEQUENCE [LARGE SCALE GENOMIC DNA]</scope>
    <source>
        <strain evidence="1 2">GA_2019</strain>
        <tissue evidence="1">Muscle</tissue>
    </source>
</reference>
<gene>
    <name evidence="1" type="ORF">GOODEAATRI_028381</name>
</gene>
<dbReference type="EMBL" id="JAHRIO010063889">
    <property type="protein sequence ID" value="MEQ2179750.1"/>
    <property type="molecule type" value="Genomic_DNA"/>
</dbReference>
<keyword evidence="2" id="KW-1185">Reference proteome</keyword>
<proteinExistence type="predicted"/>
<name>A0ABV0P8I4_9TELE</name>
<comment type="caution">
    <text evidence="1">The sequence shown here is derived from an EMBL/GenBank/DDBJ whole genome shotgun (WGS) entry which is preliminary data.</text>
</comment>
<accession>A0ABV0P8I4</accession>
<dbReference type="Proteomes" id="UP001476798">
    <property type="component" value="Unassembled WGS sequence"/>
</dbReference>